<accession>A0A098R1U1</accession>
<sequence>MIRSVPRYIVNRNILYKAAPEIQPLGGIRGRLYSVVDIAPKKEQPGLLELTVKSLDRPGATLHVSLKTRVDEPITRGTIIELSNNPGTPPSLSHHDSINSAPGYLNLQLQGVKGFLAELSLQNNPHGLFLVYSLMARNLKISGGTVKRWSAFLEKHSPVFSTKSAIPAGICVHLHSLGLDPKEHITQRVFKHLSHQPPGDVASEDHDFQILNLLTLRENQTGWYFYTLEDTKIGNLLFWQNYSSGQLVVSLSTTSNEIVFFTWVEPERKILRWYHTGYSPSTSPDGEEEQRLLKFVEAHRFKEVQYINDDQVFDGFSIYNPSTILKSVDIKG</sequence>
<dbReference type="RefSeq" id="WP_156104512.1">
    <property type="nucleotide sequence ID" value="NZ_JNUP01000001.1"/>
</dbReference>
<name>A0A098R1U1_9SPIO</name>
<dbReference type="Proteomes" id="UP000029692">
    <property type="component" value="Unassembled WGS sequence"/>
</dbReference>
<reference evidence="1 2" key="1">
    <citation type="submission" date="2014-05" db="EMBL/GenBank/DDBJ databases">
        <title>De novo Genome Sequence of Spirocheata sp.</title>
        <authorList>
            <person name="Shivani Y."/>
            <person name="Subhash Y."/>
            <person name="Tushar L."/>
            <person name="Sasikala C."/>
            <person name="Ramana C.V."/>
        </authorList>
    </citation>
    <scope>NUCLEOTIDE SEQUENCE [LARGE SCALE GENOMIC DNA]</scope>
    <source>
        <strain evidence="1 2">JC230</strain>
    </source>
</reference>
<keyword evidence="2" id="KW-1185">Reference proteome</keyword>
<dbReference type="AlphaFoldDB" id="A0A098R1U1"/>
<organism evidence="1 2">
    <name type="scientific">Spirochaeta lutea</name>
    <dbReference type="NCBI Taxonomy" id="1480694"/>
    <lineage>
        <taxon>Bacteria</taxon>
        <taxon>Pseudomonadati</taxon>
        <taxon>Spirochaetota</taxon>
        <taxon>Spirochaetia</taxon>
        <taxon>Spirochaetales</taxon>
        <taxon>Spirochaetaceae</taxon>
        <taxon>Spirochaeta</taxon>
    </lineage>
</organism>
<protein>
    <submittedName>
        <fullName evidence="1">Uncharacterized protein</fullName>
    </submittedName>
</protein>
<dbReference type="EMBL" id="JNUP01000001">
    <property type="protein sequence ID" value="KGE73944.1"/>
    <property type="molecule type" value="Genomic_DNA"/>
</dbReference>
<dbReference type="STRING" id="1480694.DC28_01845"/>
<evidence type="ECO:0000313" key="1">
    <source>
        <dbReference type="EMBL" id="KGE73944.1"/>
    </source>
</evidence>
<proteinExistence type="predicted"/>
<evidence type="ECO:0000313" key="2">
    <source>
        <dbReference type="Proteomes" id="UP000029692"/>
    </source>
</evidence>
<gene>
    <name evidence="1" type="ORF">DC28_01845</name>
</gene>
<comment type="caution">
    <text evidence="1">The sequence shown here is derived from an EMBL/GenBank/DDBJ whole genome shotgun (WGS) entry which is preliminary data.</text>
</comment>